<feature type="binding site" evidence="17">
    <location>
        <position position="530"/>
    </location>
    <ligand>
        <name>(6S)-NADPHX</name>
        <dbReference type="ChEBI" id="CHEBI:64076"/>
    </ligand>
</feature>
<keyword evidence="7 17" id="KW-0067">ATP-binding</keyword>
<feature type="binding site" evidence="18">
    <location>
        <begin position="134"/>
        <end position="138"/>
    </location>
    <ligand>
        <name>(6S)-NADPHX</name>
        <dbReference type="ChEBI" id="CHEBI:64076"/>
    </ligand>
</feature>
<comment type="function">
    <text evidence="18">Catalyzes the epimerization of the S- and R-forms of NAD(P)HX, a damaged form of NAD(P)H that is a result of enzymatic or heat-dependent hydration. This is a prerequisite for the S-specific NAD(P)H-hydrate dehydratase to allow the repair of both epimers of NAD(P)HX.</text>
</comment>
<evidence type="ECO:0000256" key="6">
    <source>
        <dbReference type="ARBA" id="ARBA00022741"/>
    </source>
</evidence>
<dbReference type="PROSITE" id="PS51385">
    <property type="entry name" value="YJEF_N"/>
    <property type="match status" value="1"/>
</dbReference>
<dbReference type="EC" id="5.1.99.6" evidence="19"/>
<evidence type="ECO:0000256" key="11">
    <source>
        <dbReference type="ARBA" id="ARBA00023235"/>
    </source>
</evidence>
<evidence type="ECO:0000256" key="10">
    <source>
        <dbReference type="ARBA" id="ARBA00023027"/>
    </source>
</evidence>
<dbReference type="InterPro" id="IPR029056">
    <property type="entry name" value="Ribokinase-like"/>
</dbReference>
<dbReference type="GO" id="GO:0052856">
    <property type="term" value="F:NAD(P)HX epimerase activity"/>
    <property type="evidence" value="ECO:0007669"/>
    <property type="project" value="UniProtKB-UniRule"/>
</dbReference>
<feature type="compositionally biased region" description="Gly residues" evidence="20">
    <location>
        <begin position="75"/>
        <end position="100"/>
    </location>
</feature>
<evidence type="ECO:0000256" key="9">
    <source>
        <dbReference type="ARBA" id="ARBA00022958"/>
    </source>
</evidence>
<evidence type="ECO:0000256" key="14">
    <source>
        <dbReference type="ARBA" id="ARBA00025153"/>
    </source>
</evidence>
<accession>A0A1G8KMP8</accession>
<comment type="similarity">
    <text evidence="18">Belongs to the NnrE/AIBP family.</text>
</comment>
<evidence type="ECO:0000256" key="20">
    <source>
        <dbReference type="SAM" id="MobiDB-lite"/>
    </source>
</evidence>
<dbReference type="PANTHER" id="PTHR12592:SF0">
    <property type="entry name" value="ATP-DEPENDENT (S)-NAD(P)H-HYDRATE DEHYDRATASE"/>
    <property type="match status" value="1"/>
</dbReference>
<dbReference type="GO" id="GO:0046872">
    <property type="term" value="F:metal ion binding"/>
    <property type="evidence" value="ECO:0007669"/>
    <property type="project" value="UniProtKB-UniRule"/>
</dbReference>
<feature type="binding site" evidence="18">
    <location>
        <position position="200"/>
    </location>
    <ligand>
        <name>K(+)</name>
        <dbReference type="ChEBI" id="CHEBI:29103"/>
    </ligand>
</feature>
<comment type="similarity">
    <text evidence="4 19">In the C-terminal section; belongs to the NnrD/CARKD family.</text>
</comment>
<evidence type="ECO:0000259" key="22">
    <source>
        <dbReference type="PROSITE" id="PS51385"/>
    </source>
</evidence>
<feature type="binding site" evidence="17">
    <location>
        <position position="340"/>
    </location>
    <ligand>
        <name>(6S)-NADPHX</name>
        <dbReference type="ChEBI" id="CHEBI:64076"/>
    </ligand>
</feature>
<dbReference type="InterPro" id="IPR036652">
    <property type="entry name" value="YjeF_N_dom_sf"/>
</dbReference>
<feature type="binding site" evidence="17">
    <location>
        <begin position="500"/>
        <end position="504"/>
    </location>
    <ligand>
        <name>AMP</name>
        <dbReference type="ChEBI" id="CHEBI:456215"/>
    </ligand>
</feature>
<dbReference type="NCBIfam" id="TIGR00197">
    <property type="entry name" value="yjeF_nterm"/>
    <property type="match status" value="1"/>
</dbReference>
<evidence type="ECO:0000256" key="5">
    <source>
        <dbReference type="ARBA" id="ARBA00022723"/>
    </source>
</evidence>
<comment type="function">
    <text evidence="17">Catalyzes the dehydration of the S-form of NAD(P)HX at the expense of ADP, which is converted to AMP. Together with NAD(P)HX epimerase, which catalyzes the epimerization of the S- and R-forms, the enzyme allows the repair of both epimers of NAD(P)HX, a damaged form of NAD(P)H that is a result of enzymatic or heat-dependent hydration.</text>
</comment>
<dbReference type="EMBL" id="FNDX01000005">
    <property type="protein sequence ID" value="SDI44673.1"/>
    <property type="molecule type" value="Genomic_DNA"/>
</dbReference>
<keyword evidence="11 18" id="KW-0413">Isomerase</keyword>
<dbReference type="PROSITE" id="PS51383">
    <property type="entry name" value="YJEF_C_3"/>
    <property type="match status" value="1"/>
</dbReference>
<evidence type="ECO:0000256" key="16">
    <source>
        <dbReference type="ARBA" id="ARBA00049209"/>
    </source>
</evidence>
<comment type="cofactor">
    <cofactor evidence="18 19">
        <name>K(+)</name>
        <dbReference type="ChEBI" id="CHEBI:29103"/>
    </cofactor>
    <text evidence="18 19">Binds 1 potassium ion per subunit.</text>
</comment>
<feature type="binding site" evidence="18">
    <location>
        <begin position="204"/>
        <end position="210"/>
    </location>
    <ligand>
        <name>(6S)-NADPHX</name>
        <dbReference type="ChEBI" id="CHEBI:64076"/>
    </ligand>
</feature>
<feature type="binding site" evidence="18">
    <location>
        <position position="215"/>
    </location>
    <ligand>
        <name>(6S)-NADPHX</name>
        <dbReference type="ChEBI" id="CHEBI:64076"/>
    </ligand>
</feature>
<dbReference type="InterPro" id="IPR000631">
    <property type="entry name" value="CARKD"/>
</dbReference>
<dbReference type="RefSeq" id="WP_090713420.1">
    <property type="nucleotide sequence ID" value="NZ_CBCSKY010000002.1"/>
</dbReference>
<dbReference type="GO" id="GO:0052855">
    <property type="term" value="F:ADP-dependent NAD(P)H-hydrate dehydratase activity"/>
    <property type="evidence" value="ECO:0007669"/>
    <property type="project" value="UniProtKB-UniRule"/>
</dbReference>
<keyword evidence="24" id="KW-1185">Reference proteome</keyword>
<dbReference type="Pfam" id="PF01256">
    <property type="entry name" value="Carb_kinase"/>
    <property type="match status" value="1"/>
</dbReference>
<dbReference type="STRING" id="1174501.SAMN05216192_105202"/>
<feature type="domain" description="YjeF N-terminal" evidence="22">
    <location>
        <begin position="9"/>
        <end position="290"/>
    </location>
</feature>
<feature type="binding site" evidence="17">
    <location>
        <position position="463"/>
    </location>
    <ligand>
        <name>(6S)-NADPHX</name>
        <dbReference type="ChEBI" id="CHEBI:64076"/>
    </ligand>
</feature>
<dbReference type="Gene3D" id="3.40.1190.20">
    <property type="match status" value="1"/>
</dbReference>
<comment type="catalytic activity">
    <reaction evidence="16 17 19">
        <text>(6S)-NADPHX + ADP = AMP + phosphate + NADPH + H(+)</text>
        <dbReference type="Rhea" id="RHEA:32235"/>
        <dbReference type="ChEBI" id="CHEBI:15378"/>
        <dbReference type="ChEBI" id="CHEBI:43474"/>
        <dbReference type="ChEBI" id="CHEBI:57783"/>
        <dbReference type="ChEBI" id="CHEBI:64076"/>
        <dbReference type="ChEBI" id="CHEBI:456215"/>
        <dbReference type="ChEBI" id="CHEBI:456216"/>
        <dbReference type="EC" id="4.2.1.136"/>
    </reaction>
</comment>
<feature type="domain" description="YjeF C-terminal" evidence="21">
    <location>
        <begin position="305"/>
        <end position="583"/>
    </location>
</feature>
<feature type="binding site" evidence="17">
    <location>
        <position position="529"/>
    </location>
    <ligand>
        <name>AMP</name>
        <dbReference type="ChEBI" id="CHEBI:456215"/>
    </ligand>
</feature>
<comment type="catalytic activity">
    <reaction evidence="2 18 19">
        <text>(6R)-NADPHX = (6S)-NADPHX</text>
        <dbReference type="Rhea" id="RHEA:32227"/>
        <dbReference type="ChEBI" id="CHEBI:64076"/>
        <dbReference type="ChEBI" id="CHEBI:64077"/>
        <dbReference type="EC" id="5.1.99.6"/>
    </reaction>
</comment>
<comment type="catalytic activity">
    <reaction evidence="15 17 19">
        <text>(6S)-NADHX + ADP = AMP + phosphate + NADH + H(+)</text>
        <dbReference type="Rhea" id="RHEA:32223"/>
        <dbReference type="ChEBI" id="CHEBI:15378"/>
        <dbReference type="ChEBI" id="CHEBI:43474"/>
        <dbReference type="ChEBI" id="CHEBI:57945"/>
        <dbReference type="ChEBI" id="CHEBI:64074"/>
        <dbReference type="ChEBI" id="CHEBI:456215"/>
        <dbReference type="ChEBI" id="CHEBI:456216"/>
        <dbReference type="EC" id="4.2.1.136"/>
    </reaction>
</comment>
<dbReference type="InterPro" id="IPR017953">
    <property type="entry name" value="Carbohydrate_kinase_pred_CS"/>
</dbReference>
<evidence type="ECO:0000256" key="18">
    <source>
        <dbReference type="HAMAP-Rule" id="MF_01966"/>
    </source>
</evidence>
<dbReference type="NCBIfam" id="TIGR00196">
    <property type="entry name" value="yjeF_cterm"/>
    <property type="match status" value="1"/>
</dbReference>
<evidence type="ECO:0000313" key="23">
    <source>
        <dbReference type="EMBL" id="SDI44673.1"/>
    </source>
</evidence>
<gene>
    <name evidence="18" type="primary">nnrE</name>
    <name evidence="17" type="synonym">nnrD</name>
    <name evidence="23" type="ORF">SAMN05216192_105202</name>
</gene>
<dbReference type="Gene3D" id="3.40.50.10260">
    <property type="entry name" value="YjeF N-terminal domain"/>
    <property type="match status" value="2"/>
</dbReference>
<dbReference type="HAMAP" id="MF_01966">
    <property type="entry name" value="NADHX_epimerase"/>
    <property type="match status" value="1"/>
</dbReference>
<feature type="binding site" evidence="18">
    <location>
        <position position="135"/>
    </location>
    <ligand>
        <name>K(+)</name>
        <dbReference type="ChEBI" id="CHEBI:29103"/>
    </ligand>
</feature>
<evidence type="ECO:0000256" key="2">
    <source>
        <dbReference type="ARBA" id="ARBA00000909"/>
    </source>
</evidence>
<protein>
    <recommendedName>
        <fullName evidence="19">Bifunctional NAD(P)H-hydrate repair enzyme</fullName>
    </recommendedName>
    <alternativeName>
        <fullName evidence="19">Nicotinamide nucleotide repair protein</fullName>
    </alternativeName>
    <domain>
        <recommendedName>
            <fullName evidence="19">ADP-dependent (S)-NAD(P)H-hydrate dehydratase</fullName>
            <ecNumber evidence="19">4.2.1.136</ecNumber>
        </recommendedName>
        <alternativeName>
            <fullName evidence="19">ADP-dependent NAD(P)HX dehydratase</fullName>
        </alternativeName>
    </domain>
    <domain>
        <recommendedName>
            <fullName evidence="19">NAD(P)H-hydrate epimerase</fullName>
            <ecNumber evidence="19">5.1.99.6</ecNumber>
        </recommendedName>
    </domain>
</protein>
<feature type="region of interest" description="Disordered" evidence="20">
    <location>
        <begin position="75"/>
        <end position="105"/>
    </location>
</feature>
<dbReference type="PIRSF" id="PIRSF017184">
    <property type="entry name" value="Nnr"/>
    <property type="match status" value="1"/>
</dbReference>
<evidence type="ECO:0000256" key="17">
    <source>
        <dbReference type="HAMAP-Rule" id="MF_01965"/>
    </source>
</evidence>
<evidence type="ECO:0000256" key="12">
    <source>
        <dbReference type="ARBA" id="ARBA00023239"/>
    </source>
</evidence>
<keyword evidence="8 17" id="KW-0521">NADP</keyword>
<comment type="cofactor">
    <cofactor evidence="17">
        <name>Mg(2+)</name>
        <dbReference type="ChEBI" id="CHEBI:18420"/>
    </cofactor>
</comment>
<keyword evidence="10 17" id="KW-0520">NAD</keyword>
<keyword evidence="13" id="KW-0511">Multifunctional enzyme</keyword>
<comment type="catalytic activity">
    <reaction evidence="1 18 19">
        <text>(6R)-NADHX = (6S)-NADHX</text>
        <dbReference type="Rhea" id="RHEA:32215"/>
        <dbReference type="ChEBI" id="CHEBI:64074"/>
        <dbReference type="ChEBI" id="CHEBI:64075"/>
        <dbReference type="EC" id="5.1.99.6"/>
    </reaction>
</comment>
<evidence type="ECO:0000313" key="24">
    <source>
        <dbReference type="Proteomes" id="UP000199050"/>
    </source>
</evidence>
<evidence type="ECO:0000256" key="3">
    <source>
        <dbReference type="ARBA" id="ARBA00006001"/>
    </source>
</evidence>
<dbReference type="Pfam" id="PF03853">
    <property type="entry name" value="YjeF_N"/>
    <property type="match status" value="1"/>
</dbReference>
<sequence length="583" mass="59179">MDLVTAEEMRQLDRTTIEKLGIPAIALMENAGRAIAEEVIALCRRRQYNSGNSVHADAGHGSDWGMESDIVRRGSNGGSVTGGTGRSIGGGWNGSSGVSGGAQPPQEFRVSADRALTLDHAAAEHWLILAGKGNNGGDGLAAARHLREAGLAVTLVYAAAPQTLAGEAAVQRDAAAALGIPAVVHGRDRIDFAGCTGIVDALLGTGSAGEPRGAYADLIAAANASGKPIVSADIPSGLDADTGALHEPCIHAAVTVCLALLKRGLVQYPGAGAAGRVVVRSIGIPAALAREAGVQASLLTPEVLQTRLGVDVSRRRSPEGHKGTYGHVLLAAGSLSMSGAGLLAARAALRAGCGLVTWALPAALLPYVIGAAPEIMLAAAGGGEDGTWNAETAAEVLRLGGKRDVVATGPGLGRFAGDREWLRMLWEGISSPLVLDADALNILAECNYTEWSSPGRPVILTPHPGEMARLAGVSTPQVQRDRIGLAQAYAVKHSVVLVLKGSHTVIASPEGEVYVNATGHPGMGTGGAGDVLTGMIAGLLAQGMDAVQAAAFGVYLHGLAGERAAGSRNHPSALIAGDMIEAL</sequence>
<dbReference type="EC" id="4.2.1.136" evidence="19"/>
<name>A0A1G8KMP8_9BACL</name>
<comment type="similarity">
    <text evidence="3 19">In the N-terminal section; belongs to the NnrE/AIBP family.</text>
</comment>
<evidence type="ECO:0000256" key="15">
    <source>
        <dbReference type="ARBA" id="ARBA00048238"/>
    </source>
</evidence>
<keyword evidence="5 18" id="KW-0479">Metal-binding</keyword>
<dbReference type="SUPFAM" id="SSF53613">
    <property type="entry name" value="Ribokinase-like"/>
    <property type="match status" value="1"/>
</dbReference>
<reference evidence="24" key="1">
    <citation type="submission" date="2016-10" db="EMBL/GenBank/DDBJ databases">
        <authorList>
            <person name="Varghese N."/>
            <person name="Submissions S."/>
        </authorList>
    </citation>
    <scope>NUCLEOTIDE SEQUENCE [LARGE SCALE GENOMIC DNA]</scope>
    <source>
        <strain evidence="24">CGMCC 1.11012</strain>
    </source>
</reference>
<evidence type="ECO:0000256" key="13">
    <source>
        <dbReference type="ARBA" id="ARBA00023268"/>
    </source>
</evidence>
<dbReference type="PANTHER" id="PTHR12592">
    <property type="entry name" value="ATP-DEPENDENT (S)-NAD(P)H-HYDRATE DEHYDRATASE FAMILY MEMBER"/>
    <property type="match status" value="1"/>
</dbReference>
<keyword evidence="12 17" id="KW-0456">Lyase</keyword>
<feature type="binding site" evidence="18">
    <location>
        <position position="236"/>
    </location>
    <ligand>
        <name>K(+)</name>
        <dbReference type="ChEBI" id="CHEBI:29103"/>
    </ligand>
</feature>
<comment type="similarity">
    <text evidence="17">Belongs to the NnrD/CARKD family.</text>
</comment>
<dbReference type="OrthoDB" id="9806925at2"/>
<evidence type="ECO:0000256" key="7">
    <source>
        <dbReference type="ARBA" id="ARBA00022840"/>
    </source>
</evidence>
<dbReference type="GO" id="GO:0110051">
    <property type="term" value="P:metabolite repair"/>
    <property type="evidence" value="ECO:0007669"/>
    <property type="project" value="TreeGrafter"/>
</dbReference>
<dbReference type="GO" id="GO:0046496">
    <property type="term" value="P:nicotinamide nucleotide metabolic process"/>
    <property type="evidence" value="ECO:0007669"/>
    <property type="project" value="UniProtKB-UniRule"/>
</dbReference>
<dbReference type="InterPro" id="IPR004443">
    <property type="entry name" value="YjeF_N_dom"/>
</dbReference>
<dbReference type="GO" id="GO:0005524">
    <property type="term" value="F:ATP binding"/>
    <property type="evidence" value="ECO:0007669"/>
    <property type="project" value="UniProtKB-UniRule"/>
</dbReference>
<proteinExistence type="inferred from homology"/>
<evidence type="ECO:0000256" key="1">
    <source>
        <dbReference type="ARBA" id="ARBA00000013"/>
    </source>
</evidence>
<dbReference type="PROSITE" id="PS01050">
    <property type="entry name" value="YJEF_C_2"/>
    <property type="match status" value="1"/>
</dbReference>
<feature type="binding site" evidence="18">
    <location>
        <position position="233"/>
    </location>
    <ligand>
        <name>(6S)-NADPHX</name>
        <dbReference type="ChEBI" id="CHEBI:64076"/>
    </ligand>
</feature>
<evidence type="ECO:0000259" key="21">
    <source>
        <dbReference type="PROSITE" id="PS51383"/>
    </source>
</evidence>
<keyword evidence="9 18" id="KW-0630">Potassium</keyword>
<dbReference type="HAMAP" id="MF_01965">
    <property type="entry name" value="NADHX_dehydratase"/>
    <property type="match status" value="1"/>
</dbReference>
<evidence type="ECO:0000256" key="19">
    <source>
        <dbReference type="PIRNR" id="PIRNR017184"/>
    </source>
</evidence>
<feature type="binding site" evidence="17">
    <location>
        <position position="411"/>
    </location>
    <ligand>
        <name>(6S)-NADPHX</name>
        <dbReference type="ChEBI" id="CHEBI:64076"/>
    </ligand>
</feature>
<comment type="function">
    <text evidence="14 19">Bifunctional enzyme that catalyzes the epimerization of the S- and R-forms of NAD(P)HX and the dehydration of the S-form of NAD(P)HX at the expense of ADP, which is converted to AMP. This allows the repair of both epimers of NAD(P)HX, a damaged form of NAD(P)H that is a result of enzymatic or heat-dependent hydration.</text>
</comment>
<dbReference type="CDD" id="cd01171">
    <property type="entry name" value="YXKO-related"/>
    <property type="match status" value="1"/>
</dbReference>
<organism evidence="23 24">
    <name type="scientific">Paenibacillus typhae</name>
    <dbReference type="NCBI Taxonomy" id="1174501"/>
    <lineage>
        <taxon>Bacteria</taxon>
        <taxon>Bacillati</taxon>
        <taxon>Bacillota</taxon>
        <taxon>Bacilli</taxon>
        <taxon>Bacillales</taxon>
        <taxon>Paenibacillaceae</taxon>
        <taxon>Paenibacillus</taxon>
    </lineage>
</organism>
<evidence type="ECO:0000256" key="8">
    <source>
        <dbReference type="ARBA" id="ARBA00022857"/>
    </source>
</evidence>
<comment type="subunit">
    <text evidence="17">Homotetramer.</text>
</comment>
<dbReference type="InterPro" id="IPR030677">
    <property type="entry name" value="Nnr"/>
</dbReference>
<dbReference type="AlphaFoldDB" id="A0A1G8KMP8"/>
<evidence type="ECO:0000256" key="4">
    <source>
        <dbReference type="ARBA" id="ARBA00009524"/>
    </source>
</evidence>
<dbReference type="SUPFAM" id="SSF64153">
    <property type="entry name" value="YjeF N-terminal domain-like"/>
    <property type="match status" value="2"/>
</dbReference>
<dbReference type="Proteomes" id="UP000199050">
    <property type="component" value="Unassembled WGS sequence"/>
</dbReference>
<keyword evidence="6 17" id="KW-0547">Nucleotide-binding</keyword>